<dbReference type="Pfam" id="PF00534">
    <property type="entry name" value="Glycos_transf_1"/>
    <property type="match status" value="1"/>
</dbReference>
<keyword evidence="3" id="KW-0808">Transferase</keyword>
<name>A0A540X5T7_9BACT</name>
<dbReference type="PANTHER" id="PTHR45947">
    <property type="entry name" value="SULFOQUINOVOSYL TRANSFERASE SQD2"/>
    <property type="match status" value="1"/>
</dbReference>
<feature type="domain" description="Glycosyltransferase subfamily 4-like N-terminal" evidence="2">
    <location>
        <begin position="24"/>
        <end position="192"/>
    </location>
</feature>
<dbReference type="EMBL" id="VIFM01000021">
    <property type="protein sequence ID" value="TQF16589.1"/>
    <property type="molecule type" value="Genomic_DNA"/>
</dbReference>
<dbReference type="SUPFAM" id="SSF53756">
    <property type="entry name" value="UDP-Glycosyltransferase/glycogen phosphorylase"/>
    <property type="match status" value="1"/>
</dbReference>
<evidence type="ECO:0000313" key="3">
    <source>
        <dbReference type="EMBL" id="TQF16589.1"/>
    </source>
</evidence>
<feature type="domain" description="Glycosyl transferase family 1" evidence="1">
    <location>
        <begin position="211"/>
        <end position="374"/>
    </location>
</feature>
<comment type="caution">
    <text evidence="3">The sequence shown here is derived from an EMBL/GenBank/DDBJ whole genome shotgun (WGS) entry which is preliminary data.</text>
</comment>
<proteinExistence type="predicted"/>
<keyword evidence="4" id="KW-1185">Reference proteome</keyword>
<dbReference type="RefSeq" id="WP_141641771.1">
    <property type="nucleotide sequence ID" value="NZ_VIFM01000021.1"/>
</dbReference>
<dbReference type="OrthoDB" id="9790710at2"/>
<organism evidence="3 4">
    <name type="scientific">Myxococcus llanfairpwllgwyngyllgogerychwyrndrobwllllantysiliogogogochensis</name>
    <dbReference type="NCBI Taxonomy" id="2590453"/>
    <lineage>
        <taxon>Bacteria</taxon>
        <taxon>Pseudomonadati</taxon>
        <taxon>Myxococcota</taxon>
        <taxon>Myxococcia</taxon>
        <taxon>Myxococcales</taxon>
        <taxon>Cystobacterineae</taxon>
        <taxon>Myxococcaceae</taxon>
        <taxon>Myxococcus</taxon>
    </lineage>
</organism>
<dbReference type="AlphaFoldDB" id="A0A540X5T7"/>
<dbReference type="InterPro" id="IPR050194">
    <property type="entry name" value="Glycosyltransferase_grp1"/>
</dbReference>
<dbReference type="Proteomes" id="UP000315369">
    <property type="component" value="Unassembled WGS sequence"/>
</dbReference>
<evidence type="ECO:0000259" key="2">
    <source>
        <dbReference type="Pfam" id="PF13579"/>
    </source>
</evidence>
<dbReference type="GO" id="GO:0016758">
    <property type="term" value="F:hexosyltransferase activity"/>
    <property type="evidence" value="ECO:0007669"/>
    <property type="project" value="TreeGrafter"/>
</dbReference>
<sequence>MSTPPAGAGLRVLHLGKFYPPASGGMEGHVRTLALGQAALGARVEVICANHSADGTGTSHEFLGRSPTREDWDGPVRVVRLGRRASVARMDLLTDLPGALWRALGRGVDVVHLHTPNPTMVLALDAVPRLPPVFITHHSDVIRQRVAGALFRPFEALLYARACRVLATSDAYVSGSALLRAFRSKVRALPLGIDVSPFLHPSASARTEEARWREVTSGEPLWLMVGRLVYYKGLFTALEALTRVPGRLVVVGEGPVEAEARRQAKALGVEARVMWAGYLSPDALAGAYRAATALWFPSNARSEAYGLSQVEAMASGLPVLNTAIPHSGVPWVSRHEETGLTVPVGDAVALARAARRLLDEPGLAQQLGRGGRERAMGALRHDVMAARSLELYAEALGRPMSVAEAPSEVPARAASGRS</sequence>
<dbReference type="InterPro" id="IPR028098">
    <property type="entry name" value="Glyco_trans_4-like_N"/>
</dbReference>
<dbReference type="PANTHER" id="PTHR45947:SF3">
    <property type="entry name" value="SULFOQUINOVOSYL TRANSFERASE SQD2"/>
    <property type="match status" value="1"/>
</dbReference>
<dbReference type="InterPro" id="IPR001296">
    <property type="entry name" value="Glyco_trans_1"/>
</dbReference>
<evidence type="ECO:0000259" key="1">
    <source>
        <dbReference type="Pfam" id="PF00534"/>
    </source>
</evidence>
<reference evidence="3 4" key="1">
    <citation type="submission" date="2019-06" db="EMBL/GenBank/DDBJ databases">
        <authorList>
            <person name="Livingstone P."/>
            <person name="Whitworth D."/>
        </authorList>
    </citation>
    <scope>NUCLEOTIDE SEQUENCE [LARGE SCALE GENOMIC DNA]</scope>
    <source>
        <strain evidence="3 4">AM401</strain>
    </source>
</reference>
<dbReference type="Gene3D" id="3.40.50.2000">
    <property type="entry name" value="Glycogen Phosphorylase B"/>
    <property type="match status" value="2"/>
</dbReference>
<evidence type="ECO:0000313" key="4">
    <source>
        <dbReference type="Proteomes" id="UP000315369"/>
    </source>
</evidence>
<protein>
    <submittedName>
        <fullName evidence="3">Glycosyltransferase</fullName>
    </submittedName>
</protein>
<dbReference type="Pfam" id="PF13579">
    <property type="entry name" value="Glyco_trans_4_4"/>
    <property type="match status" value="1"/>
</dbReference>
<gene>
    <name evidence="3" type="ORF">FJV41_07735</name>
</gene>
<accession>A0A540X5T7</accession>